<dbReference type="VEuPathDB" id="FungiDB:F503_02466"/>
<feature type="compositionally biased region" description="Low complexity" evidence="1">
    <location>
        <begin position="45"/>
        <end position="68"/>
    </location>
</feature>
<evidence type="ECO:0000256" key="1">
    <source>
        <dbReference type="SAM" id="MobiDB-lite"/>
    </source>
</evidence>
<evidence type="ECO:0000313" key="2">
    <source>
        <dbReference type="EMBL" id="EPE06338.1"/>
    </source>
</evidence>
<dbReference type="Proteomes" id="UP000016923">
    <property type="component" value="Unassembled WGS sequence"/>
</dbReference>
<proteinExistence type="predicted"/>
<sequence>MQNGSGSGYMSQGMMNNRPPSPPRRSMGAPPMSHEWGSGGSYGNSHSPHGSSMSPHVQHSSPSHHFSQILHPQRSASSSNYNSVTREDFTLRGPSSAPAPRPSDARNDSRDSRNASSASSNPSLRNLLS</sequence>
<organism evidence="2 3">
    <name type="scientific">Ophiostoma piceae (strain UAMH 11346)</name>
    <name type="common">Sap stain fungus</name>
    <dbReference type="NCBI Taxonomy" id="1262450"/>
    <lineage>
        <taxon>Eukaryota</taxon>
        <taxon>Fungi</taxon>
        <taxon>Dikarya</taxon>
        <taxon>Ascomycota</taxon>
        <taxon>Pezizomycotina</taxon>
        <taxon>Sordariomycetes</taxon>
        <taxon>Sordariomycetidae</taxon>
        <taxon>Ophiostomatales</taxon>
        <taxon>Ophiostomataceae</taxon>
        <taxon>Ophiostoma</taxon>
    </lineage>
</organism>
<reference evidence="2 3" key="1">
    <citation type="journal article" date="2013" name="BMC Genomics">
        <title>The genome and transcriptome of the pine saprophyte Ophiostoma piceae, and a comparison with the bark beetle-associated pine pathogen Grosmannia clavigera.</title>
        <authorList>
            <person name="Haridas S."/>
            <person name="Wang Y."/>
            <person name="Lim L."/>
            <person name="Massoumi Alamouti S."/>
            <person name="Jackman S."/>
            <person name="Docking R."/>
            <person name="Robertson G."/>
            <person name="Birol I."/>
            <person name="Bohlmann J."/>
            <person name="Breuil C."/>
        </authorList>
    </citation>
    <scope>NUCLEOTIDE SEQUENCE [LARGE SCALE GENOMIC DNA]</scope>
    <source>
        <strain evidence="2 3">UAMH 11346</strain>
    </source>
</reference>
<accession>S3CIW1</accession>
<evidence type="ECO:0000313" key="3">
    <source>
        <dbReference type="Proteomes" id="UP000016923"/>
    </source>
</evidence>
<feature type="compositionally biased region" description="Polar residues" evidence="1">
    <location>
        <begin position="74"/>
        <end position="84"/>
    </location>
</feature>
<feature type="compositionally biased region" description="Low complexity" evidence="1">
    <location>
        <begin position="114"/>
        <end position="129"/>
    </location>
</feature>
<dbReference type="AlphaFoldDB" id="S3CIW1"/>
<dbReference type="STRING" id="1262450.S3CIW1"/>
<dbReference type="HOGENOM" id="CLU_1949448_0_0_1"/>
<feature type="region of interest" description="Disordered" evidence="1">
    <location>
        <begin position="1"/>
        <end position="129"/>
    </location>
</feature>
<feature type="compositionally biased region" description="Basic and acidic residues" evidence="1">
    <location>
        <begin position="103"/>
        <end position="113"/>
    </location>
</feature>
<feature type="compositionally biased region" description="Low complexity" evidence="1">
    <location>
        <begin position="1"/>
        <end position="33"/>
    </location>
</feature>
<protein>
    <submittedName>
        <fullName evidence="2">Uncharacterized protein</fullName>
    </submittedName>
</protein>
<dbReference type="eggNOG" id="KOG0955">
    <property type="taxonomic scope" value="Eukaryota"/>
</dbReference>
<keyword evidence="3" id="KW-1185">Reference proteome</keyword>
<dbReference type="EMBL" id="KE148153">
    <property type="protein sequence ID" value="EPE06338.1"/>
    <property type="molecule type" value="Genomic_DNA"/>
</dbReference>
<name>S3CIW1_OPHP1</name>
<gene>
    <name evidence="2" type="ORF">F503_02466</name>
</gene>